<dbReference type="SUPFAM" id="SSF51735">
    <property type="entry name" value="NAD(P)-binding Rossmann-fold domains"/>
    <property type="match status" value="1"/>
</dbReference>
<evidence type="ECO:0000259" key="13">
    <source>
        <dbReference type="Pfam" id="PF00725"/>
    </source>
</evidence>
<evidence type="ECO:0000256" key="8">
    <source>
        <dbReference type="ARBA" id="ARBA00023140"/>
    </source>
</evidence>
<dbReference type="SUPFAM" id="SSF48179">
    <property type="entry name" value="6-phosphogluconate dehydrogenase C-terminal domain-like"/>
    <property type="match status" value="2"/>
</dbReference>
<dbReference type="Pfam" id="PF00725">
    <property type="entry name" value="3HCDH"/>
    <property type="match status" value="2"/>
</dbReference>
<dbReference type="GO" id="GO:0004300">
    <property type="term" value="F:enoyl-CoA hydratase activity"/>
    <property type="evidence" value="ECO:0007669"/>
    <property type="project" value="UniProtKB-ARBA"/>
</dbReference>
<dbReference type="GO" id="GO:0070403">
    <property type="term" value="F:NAD+ binding"/>
    <property type="evidence" value="ECO:0007669"/>
    <property type="project" value="InterPro"/>
</dbReference>
<dbReference type="EMBL" id="SEOM01000008">
    <property type="protein sequence ID" value="RYL98547.1"/>
    <property type="molecule type" value="Genomic_DNA"/>
</dbReference>
<dbReference type="PANTHER" id="PTHR23309">
    <property type="entry name" value="3-HYDROXYACYL-COA DEHYROGENASE"/>
    <property type="match status" value="1"/>
</dbReference>
<dbReference type="AlphaFoldDB" id="A0A4Q4IYH6"/>
<evidence type="ECO:0000256" key="12">
    <source>
        <dbReference type="ARBA" id="ARBA00049556"/>
    </source>
</evidence>
<dbReference type="FunFam" id="3.40.50.720:FF:000009">
    <property type="entry name" value="Fatty oxidation complex, alpha subunit"/>
    <property type="match status" value="1"/>
</dbReference>
<protein>
    <submittedName>
        <fullName evidence="15">3-hydroxyacyl-CoA dehydrogenase</fullName>
    </submittedName>
</protein>
<keyword evidence="9" id="KW-0413">Isomerase</keyword>
<reference evidence="15 16" key="1">
    <citation type="submission" date="2019-02" db="EMBL/GenBank/DDBJ databases">
        <authorList>
            <person name="Feng G."/>
        </authorList>
    </citation>
    <scope>NUCLEOTIDE SEQUENCE [LARGE SCALE GENOMIC DNA]</scope>
    <source>
        <strain evidence="15 16">DSM 26779</strain>
    </source>
</reference>
<organism evidence="15 16">
    <name type="scientific">Sphingobium indicum</name>
    <dbReference type="NCBI Taxonomy" id="332055"/>
    <lineage>
        <taxon>Bacteria</taxon>
        <taxon>Pseudomonadati</taxon>
        <taxon>Pseudomonadota</taxon>
        <taxon>Alphaproteobacteria</taxon>
        <taxon>Sphingomonadales</taxon>
        <taxon>Sphingomonadaceae</taxon>
        <taxon>Sphingobium</taxon>
    </lineage>
</organism>
<dbReference type="FunFam" id="1.10.1040.50:FF:000006">
    <property type="entry name" value="Peroxisomal bifunctional enzyme"/>
    <property type="match status" value="1"/>
</dbReference>
<keyword evidence="5" id="KW-0560">Oxidoreductase</keyword>
<dbReference type="InterPro" id="IPR029045">
    <property type="entry name" value="ClpP/crotonase-like_dom_sf"/>
</dbReference>
<feature type="domain" description="3-hydroxyacyl-CoA dehydrogenase NAD binding" evidence="14">
    <location>
        <begin position="289"/>
        <end position="464"/>
    </location>
</feature>
<comment type="caution">
    <text evidence="15">The sequence shown here is derived from an EMBL/GenBank/DDBJ whole genome shotgun (WGS) entry which is preliminary data.</text>
</comment>
<keyword evidence="3" id="KW-0276">Fatty acid metabolism</keyword>
<dbReference type="Pfam" id="PF00378">
    <property type="entry name" value="ECH_1"/>
    <property type="match status" value="1"/>
</dbReference>
<comment type="pathway">
    <text evidence="2">Lipid metabolism; fatty acid beta-oxidation.</text>
</comment>
<keyword evidence="6" id="KW-0520">NAD</keyword>
<keyword evidence="10" id="KW-0456">Lyase</keyword>
<evidence type="ECO:0000256" key="5">
    <source>
        <dbReference type="ARBA" id="ARBA00023002"/>
    </source>
</evidence>
<evidence type="ECO:0000256" key="10">
    <source>
        <dbReference type="ARBA" id="ARBA00023239"/>
    </source>
</evidence>
<keyword evidence="11" id="KW-0511">Multifunctional enzyme</keyword>
<keyword evidence="8" id="KW-0576">Peroxisome</keyword>
<comment type="catalytic activity">
    <reaction evidence="12">
        <text>a (3S)-3-hydroxyacyl-CoA + NAD(+) = a 3-oxoacyl-CoA + NADH + H(+)</text>
        <dbReference type="Rhea" id="RHEA:22432"/>
        <dbReference type="ChEBI" id="CHEBI:15378"/>
        <dbReference type="ChEBI" id="CHEBI:57318"/>
        <dbReference type="ChEBI" id="CHEBI:57540"/>
        <dbReference type="ChEBI" id="CHEBI:57945"/>
        <dbReference type="ChEBI" id="CHEBI:90726"/>
        <dbReference type="EC" id="1.1.1.35"/>
    </reaction>
</comment>
<dbReference type="RefSeq" id="WP_129965638.1">
    <property type="nucleotide sequence ID" value="NZ_JACBZE010000009.1"/>
</dbReference>
<dbReference type="GO" id="GO:0016853">
    <property type="term" value="F:isomerase activity"/>
    <property type="evidence" value="ECO:0007669"/>
    <property type="project" value="UniProtKB-KW"/>
</dbReference>
<keyword evidence="7" id="KW-0443">Lipid metabolism</keyword>
<dbReference type="InterPro" id="IPR006108">
    <property type="entry name" value="3HC_DH_C"/>
</dbReference>
<dbReference type="InterPro" id="IPR001753">
    <property type="entry name" value="Enoyl-CoA_hydra/iso"/>
</dbReference>
<evidence type="ECO:0000256" key="1">
    <source>
        <dbReference type="ARBA" id="ARBA00004275"/>
    </source>
</evidence>
<dbReference type="GO" id="GO:0006635">
    <property type="term" value="P:fatty acid beta-oxidation"/>
    <property type="evidence" value="ECO:0007669"/>
    <property type="project" value="UniProtKB-UniPathway"/>
</dbReference>
<dbReference type="InterPro" id="IPR006176">
    <property type="entry name" value="3-OHacyl-CoA_DH_NAD-bd"/>
</dbReference>
<sequence length="695" mass="73441">MAVEKRREGETIVLRLSNGPVNALSAGNGFVDQIAAAVDEAAGDPACRVIVIAGAGRMFCGGADIGDFDGAPTQVSRVRDVIAAVEACEKPVIMAIHGMALGGGLELAMAGHYRIAQAGSRLGLPEVTLGLLPGAGGTQRLPRLIGAGAALDMMLSGKPVTAEQAASSGLVDRLVDGDVVEAALEVARGAPPLRRTGALPVPVDLAEAVDARRAKLRAGLSQAPARIVDCVAALSDDLAAGLALEARLFGELMRSEASRGLRHAFFGERTVARIPGLAADVRPRDIRRVGVVGGGLMGTGIALALLNAGVPVTMVELRAEALSKAEAAIRKTIQRDVEKGRIGQDAADARMAAFTPATELEALAEADLVIEAVFEDMGVKKQVFSALDAITRPDAILASNTSTLDLDAIAALVADPSRVVGLHFFSPANIMRLLEVVRGRDTAPDVLATAMALGKRIGKVGVVSGVCDGFIGNRMFEEYLRQVYFLLEEGALPQQIDAAMERWGMAMGPCRTMDLAGHDIGWAIRKRRAVEQPDRPYSGVIDRICELGRFGQKSGKGIYVYPDGRTAQPDPEITRLIEDYSAEIGLQRRAIGDEEIVGRCLLALVNEGAHILEEGIAYHPVDIDMIYLHGYGFGRERGGPMFQADLMGLPAVLDRLRALAAGRNGWAWTPAPLIERLAATGGRFGDLDFQDGNAQ</sequence>
<dbReference type="InterPro" id="IPR036291">
    <property type="entry name" value="NAD(P)-bd_dom_sf"/>
</dbReference>
<dbReference type="SUPFAM" id="SSF52096">
    <property type="entry name" value="ClpP/crotonase"/>
    <property type="match status" value="1"/>
</dbReference>
<accession>A0A4Q4IYH6</accession>
<dbReference type="InterPro" id="IPR008927">
    <property type="entry name" value="6-PGluconate_DH-like_C_sf"/>
</dbReference>
<dbReference type="GO" id="GO:0003857">
    <property type="term" value="F:(3S)-3-hydroxyacyl-CoA dehydrogenase (NAD+) activity"/>
    <property type="evidence" value="ECO:0007669"/>
    <property type="project" value="UniProtKB-EC"/>
</dbReference>
<dbReference type="Proteomes" id="UP000292734">
    <property type="component" value="Unassembled WGS sequence"/>
</dbReference>
<comment type="subcellular location">
    <subcellularLocation>
        <location evidence="1">Peroxisome</location>
    </subcellularLocation>
</comment>
<evidence type="ECO:0000256" key="6">
    <source>
        <dbReference type="ARBA" id="ARBA00023027"/>
    </source>
</evidence>
<evidence type="ECO:0000256" key="3">
    <source>
        <dbReference type="ARBA" id="ARBA00022832"/>
    </source>
</evidence>
<evidence type="ECO:0000256" key="9">
    <source>
        <dbReference type="ARBA" id="ARBA00023235"/>
    </source>
</evidence>
<evidence type="ECO:0000259" key="14">
    <source>
        <dbReference type="Pfam" id="PF02737"/>
    </source>
</evidence>
<dbReference type="UniPathway" id="UPA00659"/>
<evidence type="ECO:0000313" key="15">
    <source>
        <dbReference type="EMBL" id="RYL98547.1"/>
    </source>
</evidence>
<evidence type="ECO:0000256" key="11">
    <source>
        <dbReference type="ARBA" id="ARBA00023268"/>
    </source>
</evidence>
<proteinExistence type="predicted"/>
<dbReference type="PANTHER" id="PTHR23309:SF51">
    <property type="entry name" value="3-HYDROXYACYL-COA DEHYDROGENASE-RELATED"/>
    <property type="match status" value="1"/>
</dbReference>
<evidence type="ECO:0000256" key="2">
    <source>
        <dbReference type="ARBA" id="ARBA00005005"/>
    </source>
</evidence>
<dbReference type="Pfam" id="PF02737">
    <property type="entry name" value="3HCDH_N"/>
    <property type="match status" value="1"/>
</dbReference>
<dbReference type="Gene3D" id="3.90.226.10">
    <property type="entry name" value="2-enoyl-CoA Hydratase, Chain A, domain 1"/>
    <property type="match status" value="1"/>
</dbReference>
<evidence type="ECO:0000313" key="16">
    <source>
        <dbReference type="Proteomes" id="UP000292734"/>
    </source>
</evidence>
<dbReference type="CDD" id="cd06558">
    <property type="entry name" value="crotonase-like"/>
    <property type="match status" value="1"/>
</dbReference>
<dbReference type="Gene3D" id="1.10.1040.50">
    <property type="match status" value="1"/>
</dbReference>
<gene>
    <name evidence="15" type="ORF">EWH08_16980</name>
</gene>
<name>A0A4Q4IYH6_9SPHN</name>
<evidence type="ECO:0000256" key="4">
    <source>
        <dbReference type="ARBA" id="ARBA00022963"/>
    </source>
</evidence>
<evidence type="ECO:0000256" key="7">
    <source>
        <dbReference type="ARBA" id="ARBA00023098"/>
    </source>
</evidence>
<dbReference type="Gene3D" id="3.40.50.720">
    <property type="entry name" value="NAD(P)-binding Rossmann-like Domain"/>
    <property type="match status" value="1"/>
</dbReference>
<feature type="domain" description="3-hydroxyacyl-CoA dehydrogenase C-terminal" evidence="13">
    <location>
        <begin position="596"/>
        <end position="681"/>
    </location>
</feature>
<keyword evidence="4" id="KW-0442">Lipid degradation</keyword>
<feature type="domain" description="3-hydroxyacyl-CoA dehydrogenase C-terminal" evidence="13">
    <location>
        <begin position="469"/>
        <end position="561"/>
    </location>
</feature>